<sequence>MQQLMPNPKDISDPTTAMNMALVLMAKAFKLNYSTPTNNNQRITSNPYNRQMDQPGVNICQDRQMQMVRSNGRLIVVSRIANQNPNRNGNVVAVQAEGDVIGNNADLDEIEEVNANCILMANLQQASTSGTQIDKAPVYDSDRSAEIAKIQTQFLKEAAKFIRDFKSLAKEANESLDKQGFGIGKQASLESSYNTVMTRRPQPRSNTKNDRVPSASKSSCSKIKEVEVKEHPRNLLLFKNKKHMSSECNNVKLAIQNDKSKVVYAMCK</sequence>
<proteinExistence type="predicted"/>
<evidence type="ECO:0000256" key="1">
    <source>
        <dbReference type="SAM" id="MobiDB-lite"/>
    </source>
</evidence>
<comment type="caution">
    <text evidence="2">The sequence shown here is derived from an EMBL/GenBank/DDBJ whole genome shotgun (WGS) entry which is preliminary data.</text>
</comment>
<organism evidence="2">
    <name type="scientific">Tanacetum cinerariifolium</name>
    <name type="common">Dalmatian daisy</name>
    <name type="synonym">Chrysanthemum cinerariifolium</name>
    <dbReference type="NCBI Taxonomy" id="118510"/>
    <lineage>
        <taxon>Eukaryota</taxon>
        <taxon>Viridiplantae</taxon>
        <taxon>Streptophyta</taxon>
        <taxon>Embryophyta</taxon>
        <taxon>Tracheophyta</taxon>
        <taxon>Spermatophyta</taxon>
        <taxon>Magnoliopsida</taxon>
        <taxon>eudicotyledons</taxon>
        <taxon>Gunneridae</taxon>
        <taxon>Pentapetalae</taxon>
        <taxon>asterids</taxon>
        <taxon>campanulids</taxon>
        <taxon>Asterales</taxon>
        <taxon>Asteraceae</taxon>
        <taxon>Asteroideae</taxon>
        <taxon>Anthemideae</taxon>
        <taxon>Anthemidinae</taxon>
        <taxon>Tanacetum</taxon>
    </lineage>
</organism>
<evidence type="ECO:0008006" key="3">
    <source>
        <dbReference type="Google" id="ProtNLM"/>
    </source>
</evidence>
<name>A0A699GWQ8_TANCI</name>
<protein>
    <recommendedName>
        <fullName evidence="3">Gag-Pol polyprotein</fullName>
    </recommendedName>
</protein>
<evidence type="ECO:0000313" key="2">
    <source>
        <dbReference type="EMBL" id="GEW44377.1"/>
    </source>
</evidence>
<reference evidence="2" key="1">
    <citation type="journal article" date="2019" name="Sci. Rep.">
        <title>Draft genome of Tanacetum cinerariifolium, the natural source of mosquito coil.</title>
        <authorList>
            <person name="Yamashiro T."/>
            <person name="Shiraishi A."/>
            <person name="Satake H."/>
            <person name="Nakayama K."/>
        </authorList>
    </citation>
    <scope>NUCLEOTIDE SEQUENCE</scope>
</reference>
<feature type="region of interest" description="Disordered" evidence="1">
    <location>
        <begin position="192"/>
        <end position="224"/>
    </location>
</feature>
<gene>
    <name evidence="2" type="ORF">Tci_216353</name>
</gene>
<dbReference type="EMBL" id="BKCJ010058596">
    <property type="protein sequence ID" value="GEW44377.1"/>
    <property type="molecule type" value="Genomic_DNA"/>
</dbReference>
<accession>A0A699GWQ8</accession>
<dbReference type="AlphaFoldDB" id="A0A699GWQ8"/>